<proteinExistence type="predicted"/>
<feature type="transmembrane region" description="Helical" evidence="1">
    <location>
        <begin position="40"/>
        <end position="65"/>
    </location>
</feature>
<name>A0AAV5ICH9_9ROSI</name>
<organism evidence="2 3">
    <name type="scientific">Rubroshorea leprosula</name>
    <dbReference type="NCBI Taxonomy" id="152421"/>
    <lineage>
        <taxon>Eukaryota</taxon>
        <taxon>Viridiplantae</taxon>
        <taxon>Streptophyta</taxon>
        <taxon>Embryophyta</taxon>
        <taxon>Tracheophyta</taxon>
        <taxon>Spermatophyta</taxon>
        <taxon>Magnoliopsida</taxon>
        <taxon>eudicotyledons</taxon>
        <taxon>Gunneridae</taxon>
        <taxon>Pentapetalae</taxon>
        <taxon>rosids</taxon>
        <taxon>malvids</taxon>
        <taxon>Malvales</taxon>
        <taxon>Dipterocarpaceae</taxon>
        <taxon>Rubroshorea</taxon>
    </lineage>
</organism>
<dbReference type="EMBL" id="BPVZ01000014">
    <property type="protein sequence ID" value="GKU99615.1"/>
    <property type="molecule type" value="Genomic_DNA"/>
</dbReference>
<dbReference type="Proteomes" id="UP001054252">
    <property type="component" value="Unassembled WGS sequence"/>
</dbReference>
<protein>
    <submittedName>
        <fullName evidence="2">Uncharacterized protein</fullName>
    </submittedName>
</protein>
<evidence type="ECO:0000313" key="3">
    <source>
        <dbReference type="Proteomes" id="UP001054252"/>
    </source>
</evidence>
<accession>A0AAV5ICH9</accession>
<gene>
    <name evidence="2" type="ORF">SLEP1_g12433</name>
</gene>
<reference evidence="2 3" key="1">
    <citation type="journal article" date="2021" name="Commun. Biol.">
        <title>The genome of Shorea leprosula (Dipterocarpaceae) highlights the ecological relevance of drought in aseasonal tropical rainforests.</title>
        <authorList>
            <person name="Ng K.K.S."/>
            <person name="Kobayashi M.J."/>
            <person name="Fawcett J.A."/>
            <person name="Hatakeyama M."/>
            <person name="Paape T."/>
            <person name="Ng C.H."/>
            <person name="Ang C.C."/>
            <person name="Tnah L.H."/>
            <person name="Lee C.T."/>
            <person name="Nishiyama T."/>
            <person name="Sese J."/>
            <person name="O'Brien M.J."/>
            <person name="Copetti D."/>
            <person name="Mohd Noor M.I."/>
            <person name="Ong R.C."/>
            <person name="Putra M."/>
            <person name="Sireger I.Z."/>
            <person name="Indrioko S."/>
            <person name="Kosugi Y."/>
            <person name="Izuno A."/>
            <person name="Isagi Y."/>
            <person name="Lee S.L."/>
            <person name="Shimizu K.K."/>
        </authorList>
    </citation>
    <scope>NUCLEOTIDE SEQUENCE [LARGE SCALE GENOMIC DNA]</scope>
    <source>
        <strain evidence="2">214</strain>
    </source>
</reference>
<dbReference type="AlphaFoldDB" id="A0AAV5ICH9"/>
<comment type="caution">
    <text evidence="2">The sequence shown here is derived from an EMBL/GenBank/DDBJ whole genome shotgun (WGS) entry which is preliminary data.</text>
</comment>
<keyword evidence="1" id="KW-0472">Membrane</keyword>
<evidence type="ECO:0000256" key="1">
    <source>
        <dbReference type="SAM" id="Phobius"/>
    </source>
</evidence>
<keyword evidence="3" id="KW-1185">Reference proteome</keyword>
<sequence>MDNFRQQKVQKFEEFVDHRLKPDLVHAIAERDKVFEQQKVLYPLSGFSEFLLVGIHGLVSFSFYLKFSWGYI</sequence>
<keyword evidence="1" id="KW-0812">Transmembrane</keyword>
<keyword evidence="1" id="KW-1133">Transmembrane helix</keyword>
<evidence type="ECO:0000313" key="2">
    <source>
        <dbReference type="EMBL" id="GKU99615.1"/>
    </source>
</evidence>